<gene>
    <name evidence="1" type="ORF">LCGC14_0164720</name>
</gene>
<protein>
    <submittedName>
        <fullName evidence="1">Uncharacterized protein</fullName>
    </submittedName>
</protein>
<dbReference type="Gene3D" id="6.20.20.10">
    <property type="match status" value="1"/>
</dbReference>
<comment type="caution">
    <text evidence="1">The sequence shown here is derived from an EMBL/GenBank/DDBJ whole genome shotgun (WGS) entry which is preliminary data.</text>
</comment>
<reference evidence="1" key="1">
    <citation type="journal article" date="2015" name="Nature">
        <title>Complex archaea that bridge the gap between prokaryotes and eukaryotes.</title>
        <authorList>
            <person name="Spang A."/>
            <person name="Saw J.H."/>
            <person name="Jorgensen S.L."/>
            <person name="Zaremba-Niedzwiedzka K."/>
            <person name="Martijn J."/>
            <person name="Lind A.E."/>
            <person name="van Eijk R."/>
            <person name="Schleper C."/>
            <person name="Guy L."/>
            <person name="Ettema T.J."/>
        </authorList>
    </citation>
    <scope>NUCLEOTIDE SEQUENCE</scope>
</reference>
<evidence type="ECO:0000313" key="1">
    <source>
        <dbReference type="EMBL" id="KKN96828.1"/>
    </source>
</evidence>
<dbReference type="AlphaFoldDB" id="A0A0F9XWP4"/>
<name>A0A0F9XWP4_9ZZZZ</name>
<proteinExistence type="predicted"/>
<organism evidence="1">
    <name type="scientific">marine sediment metagenome</name>
    <dbReference type="NCBI Taxonomy" id="412755"/>
    <lineage>
        <taxon>unclassified sequences</taxon>
        <taxon>metagenomes</taxon>
        <taxon>ecological metagenomes</taxon>
    </lineage>
</organism>
<accession>A0A0F9XWP4</accession>
<dbReference type="EMBL" id="LAZR01000062">
    <property type="protein sequence ID" value="KKN96828.1"/>
    <property type="molecule type" value="Genomic_DNA"/>
</dbReference>
<sequence length="107" mass="11721">MSELSSDDVIKKVCKILWPSGREGDDSNWDSDTCDEIADILAEAGYGREPDPNECEQCDGTGLDIEGQVLKATGRVGDVLKLLKDHPCSHCRGTGMILRHQEEKDSS</sequence>